<accession>A0A382XBC8</accession>
<dbReference type="AlphaFoldDB" id="A0A382XBC8"/>
<evidence type="ECO:0000313" key="2">
    <source>
        <dbReference type="EMBL" id="SVD68174.1"/>
    </source>
</evidence>
<gene>
    <name evidence="2" type="ORF">METZ01_LOCUS421028</name>
</gene>
<protein>
    <recommendedName>
        <fullName evidence="1">PEGA domain-containing protein</fullName>
    </recommendedName>
</protein>
<name>A0A382XBC8_9ZZZZ</name>
<reference evidence="2" key="1">
    <citation type="submission" date="2018-05" db="EMBL/GenBank/DDBJ databases">
        <authorList>
            <person name="Lanie J.A."/>
            <person name="Ng W.-L."/>
            <person name="Kazmierczak K.M."/>
            <person name="Andrzejewski T.M."/>
            <person name="Davidsen T.M."/>
            <person name="Wayne K.J."/>
            <person name="Tettelin H."/>
            <person name="Glass J.I."/>
            <person name="Rusch D."/>
            <person name="Podicherti R."/>
            <person name="Tsui H.-C.T."/>
            <person name="Winkler M.E."/>
        </authorList>
    </citation>
    <scope>NUCLEOTIDE SEQUENCE</scope>
</reference>
<sequence>MGRGIICLLAIVCTGCGFILQGREQTVTITTKPTGANIKIPDTLEGKTPVTIDLDRTVPHLLEITKP</sequence>
<dbReference type="InterPro" id="IPR013229">
    <property type="entry name" value="PEGA"/>
</dbReference>
<evidence type="ECO:0000259" key="1">
    <source>
        <dbReference type="Pfam" id="PF08308"/>
    </source>
</evidence>
<feature type="non-terminal residue" evidence="2">
    <location>
        <position position="67"/>
    </location>
</feature>
<dbReference type="Pfam" id="PF08308">
    <property type="entry name" value="PEGA"/>
    <property type="match status" value="1"/>
</dbReference>
<feature type="domain" description="PEGA" evidence="1">
    <location>
        <begin position="26"/>
        <end position="55"/>
    </location>
</feature>
<organism evidence="2">
    <name type="scientific">marine metagenome</name>
    <dbReference type="NCBI Taxonomy" id="408172"/>
    <lineage>
        <taxon>unclassified sequences</taxon>
        <taxon>metagenomes</taxon>
        <taxon>ecological metagenomes</taxon>
    </lineage>
</organism>
<dbReference type="EMBL" id="UINC01166300">
    <property type="protein sequence ID" value="SVD68174.1"/>
    <property type="molecule type" value="Genomic_DNA"/>
</dbReference>
<proteinExistence type="predicted"/>